<dbReference type="Proteomes" id="UP000232638">
    <property type="component" value="Plasmid pTs417"/>
</dbReference>
<gene>
    <name evidence="6" type="ORF">THSYN_30865</name>
</gene>
<dbReference type="Gene3D" id="1.20.120.910">
    <property type="entry name" value="DksA, coiled-coil domain"/>
    <property type="match status" value="1"/>
</dbReference>
<dbReference type="EMBL" id="CP020371">
    <property type="protein sequence ID" value="AUB85305.1"/>
    <property type="molecule type" value="Genomic_DNA"/>
</dbReference>
<dbReference type="KEGG" id="tsy:THSYN_30865"/>
<evidence type="ECO:0000256" key="3">
    <source>
        <dbReference type="ARBA" id="ARBA00022833"/>
    </source>
</evidence>
<keyword evidence="6" id="KW-0614">Plasmid</keyword>
<dbReference type="PANTHER" id="PTHR38777">
    <property type="entry name" value="FELS-2 PROPHAGE PROTEIN"/>
    <property type="match status" value="1"/>
</dbReference>
<organism evidence="6 7">
    <name type="scientific">Candidatus Thiodictyon syntrophicum</name>
    <dbReference type="NCBI Taxonomy" id="1166950"/>
    <lineage>
        <taxon>Bacteria</taxon>
        <taxon>Pseudomonadati</taxon>
        <taxon>Pseudomonadota</taxon>
        <taxon>Gammaproteobacteria</taxon>
        <taxon>Chromatiales</taxon>
        <taxon>Chromatiaceae</taxon>
        <taxon>Thiodictyon</taxon>
    </lineage>
</organism>
<keyword evidence="1" id="KW-0479">Metal-binding</keyword>
<dbReference type="OrthoDB" id="962301at2"/>
<dbReference type="GO" id="GO:0008270">
    <property type="term" value="F:zinc ion binding"/>
    <property type="evidence" value="ECO:0007669"/>
    <property type="project" value="UniProtKB-KW"/>
</dbReference>
<evidence type="ECO:0000256" key="2">
    <source>
        <dbReference type="ARBA" id="ARBA00022771"/>
    </source>
</evidence>
<evidence type="ECO:0000256" key="4">
    <source>
        <dbReference type="PROSITE-ProRule" id="PRU00510"/>
    </source>
</evidence>
<keyword evidence="2" id="KW-0863">Zinc-finger</keyword>
<evidence type="ECO:0000256" key="1">
    <source>
        <dbReference type="ARBA" id="ARBA00022723"/>
    </source>
</evidence>
<dbReference type="Pfam" id="PF01258">
    <property type="entry name" value="zf-dskA_traR"/>
    <property type="match status" value="1"/>
</dbReference>
<dbReference type="PANTHER" id="PTHR38777:SF1">
    <property type="entry name" value="DNAK SUPPRESSOR PROTEIN"/>
    <property type="match status" value="1"/>
</dbReference>
<evidence type="ECO:0000259" key="5">
    <source>
        <dbReference type="Pfam" id="PF01258"/>
    </source>
</evidence>
<feature type="domain" description="Zinc finger DksA/TraR C4-type" evidence="5">
    <location>
        <begin position="37"/>
        <end position="69"/>
    </location>
</feature>
<protein>
    <recommendedName>
        <fullName evidence="5">Zinc finger DksA/TraR C4-type domain-containing protein</fullName>
    </recommendedName>
</protein>
<dbReference type="RefSeq" id="WP_100922939.1">
    <property type="nucleotide sequence ID" value="NZ_CP020371.1"/>
</dbReference>
<proteinExistence type="predicted"/>
<evidence type="ECO:0000313" key="7">
    <source>
        <dbReference type="Proteomes" id="UP000232638"/>
    </source>
</evidence>
<dbReference type="AlphaFoldDB" id="A0A2K8UIE1"/>
<dbReference type="InterPro" id="IPR000962">
    <property type="entry name" value="Znf_DskA_TraR"/>
</dbReference>
<sequence length="77" mass="8710">MERFADELDLAQFRIDQVTELAIAAIRKHASVAVGRESCRDCGDVIPAKRLRYVPNATRCAPCQEQQERHGTRVARD</sequence>
<name>A0A2K8UIE1_9GAMM</name>
<dbReference type="PROSITE" id="PS51128">
    <property type="entry name" value="ZF_DKSA_2"/>
    <property type="match status" value="1"/>
</dbReference>
<feature type="zinc finger region" description="dksA C4-type" evidence="4">
    <location>
        <begin position="39"/>
        <end position="63"/>
    </location>
</feature>
<evidence type="ECO:0000313" key="6">
    <source>
        <dbReference type="EMBL" id="AUB85305.1"/>
    </source>
</evidence>
<reference evidence="6 7" key="1">
    <citation type="submission" date="2017-03" db="EMBL/GenBank/DDBJ databases">
        <title>Complete genome sequence of Candidatus 'Thiodictyon syntrophicum' sp. nov. strain Cad16T, a photolithoautotroph purple sulfur bacterium isolated from an alpine meromictic lake.</title>
        <authorList>
            <person name="Luedin S.M."/>
            <person name="Pothier J.F."/>
            <person name="Danza F."/>
            <person name="Storelli N."/>
            <person name="Wittwer M."/>
            <person name="Tonolla M."/>
        </authorList>
    </citation>
    <scope>NUCLEOTIDE SEQUENCE [LARGE SCALE GENOMIC DNA]</scope>
    <source>
        <strain evidence="6 7">Cad16T</strain>
        <plasmid evidence="7">Plasmid pts417</plasmid>
    </source>
</reference>
<keyword evidence="3" id="KW-0862">Zinc</keyword>
<accession>A0A2K8UIE1</accession>
<geneLocation type="plasmid" evidence="7">
    <name>pts417</name>
</geneLocation>
<dbReference type="SUPFAM" id="SSF57716">
    <property type="entry name" value="Glucocorticoid receptor-like (DNA-binding domain)"/>
    <property type="match status" value="1"/>
</dbReference>
<dbReference type="GO" id="GO:1900378">
    <property type="term" value="P:positive regulation of secondary metabolite biosynthetic process"/>
    <property type="evidence" value="ECO:0007669"/>
    <property type="project" value="TreeGrafter"/>
</dbReference>
<keyword evidence="7" id="KW-1185">Reference proteome</keyword>